<dbReference type="CDD" id="cd00325">
    <property type="entry name" value="chitinase_GH19"/>
    <property type="match status" value="1"/>
</dbReference>
<dbReference type="GO" id="GO:0006032">
    <property type="term" value="P:chitin catabolic process"/>
    <property type="evidence" value="ECO:0007669"/>
    <property type="project" value="InterPro"/>
</dbReference>
<accession>A0A314Z190</accession>
<feature type="domain" description="Glycoside hydrolase family 19 catalytic" evidence="4">
    <location>
        <begin position="119"/>
        <end position="129"/>
    </location>
</feature>
<dbReference type="InterPro" id="IPR000726">
    <property type="entry name" value="Glyco_hydro_19_cat"/>
</dbReference>
<evidence type="ECO:0000256" key="3">
    <source>
        <dbReference type="ARBA" id="ARBA00023157"/>
    </source>
</evidence>
<evidence type="ECO:0000313" key="6">
    <source>
        <dbReference type="Proteomes" id="UP000250321"/>
    </source>
</evidence>
<proteinExistence type="predicted"/>
<gene>
    <name evidence="5" type="ORF">Pyn_01537</name>
</gene>
<dbReference type="Pfam" id="PF00182">
    <property type="entry name" value="Glyco_hydro_19"/>
    <property type="match status" value="1"/>
</dbReference>
<reference evidence="5 6" key="1">
    <citation type="submission" date="2018-02" db="EMBL/GenBank/DDBJ databases">
        <title>Draft genome of wild Prunus yedoensis var. nudiflora.</title>
        <authorList>
            <person name="Baek S."/>
            <person name="Kim J.-H."/>
            <person name="Choi K."/>
            <person name="Kim G.-B."/>
            <person name="Cho A."/>
            <person name="Jang H."/>
            <person name="Shin C.-H."/>
            <person name="Yu H.-J."/>
            <person name="Mun J.-H."/>
        </authorList>
    </citation>
    <scope>NUCLEOTIDE SEQUENCE [LARGE SCALE GENOMIC DNA]</scope>
    <source>
        <strain evidence="6">cv. Jeju island</strain>
        <tissue evidence="5">Leaf</tissue>
    </source>
</reference>
<dbReference type="PROSITE" id="PS00774">
    <property type="entry name" value="CHITINASE_19_2"/>
    <property type="match status" value="1"/>
</dbReference>
<dbReference type="SUPFAM" id="SSF53955">
    <property type="entry name" value="Lysozyme-like"/>
    <property type="match status" value="1"/>
</dbReference>
<dbReference type="GO" id="GO:0016998">
    <property type="term" value="P:cell wall macromolecule catabolic process"/>
    <property type="evidence" value="ECO:0007669"/>
    <property type="project" value="InterPro"/>
</dbReference>
<keyword evidence="6" id="KW-1185">Reference proteome</keyword>
<keyword evidence="2" id="KW-0611">Plant defense</keyword>
<dbReference type="EMBL" id="PJQY01000372">
    <property type="protein sequence ID" value="PQQ12067.1"/>
    <property type="molecule type" value="Genomic_DNA"/>
</dbReference>
<evidence type="ECO:0000256" key="2">
    <source>
        <dbReference type="ARBA" id="ARBA00022821"/>
    </source>
</evidence>
<comment type="caution">
    <text evidence="5">The sequence shown here is derived from an EMBL/GenBank/DDBJ whole genome shotgun (WGS) entry which is preliminary data.</text>
</comment>
<dbReference type="PANTHER" id="PTHR22595">
    <property type="entry name" value="CHITINASE-RELATED"/>
    <property type="match status" value="1"/>
</dbReference>
<dbReference type="FunFam" id="3.30.20.10:FF:000001">
    <property type="entry name" value="Endochitinase (Chitinase)"/>
    <property type="match status" value="1"/>
</dbReference>
<dbReference type="GO" id="GO:0004568">
    <property type="term" value="F:chitinase activity"/>
    <property type="evidence" value="ECO:0007669"/>
    <property type="project" value="InterPro"/>
</dbReference>
<dbReference type="GO" id="GO:0006952">
    <property type="term" value="P:defense response"/>
    <property type="evidence" value="ECO:0007669"/>
    <property type="project" value="UniProtKB-KW"/>
</dbReference>
<sequence length="141" mass="15788">MNAYASWGAEGRGFGTTGNSTTRKLEIAAYLAQISHETSGGWGSAPDGRFSWGLYYIEEVAPHRNYCECIAEWPCYPGKSYKGRGPLQLSWNYKYGPAGKALWFDGLANPEVVASDSVVAFKTALWFWMTEQKPFNEFSYI</sequence>
<name>A0A314Z190_PRUYE</name>
<keyword evidence="3" id="KW-1015">Disulfide bond</keyword>
<dbReference type="AlphaFoldDB" id="A0A314Z190"/>
<dbReference type="InterPro" id="IPR023346">
    <property type="entry name" value="Lysozyme-like_dom_sf"/>
</dbReference>
<dbReference type="GO" id="GO:0008061">
    <property type="term" value="F:chitin binding"/>
    <property type="evidence" value="ECO:0007669"/>
    <property type="project" value="UniProtKB-KW"/>
</dbReference>
<protein>
    <submittedName>
        <fullName evidence="5">Chitinase 10</fullName>
    </submittedName>
</protein>
<dbReference type="Gene3D" id="3.30.20.10">
    <property type="entry name" value="Endochitinase, domain 2"/>
    <property type="match status" value="1"/>
</dbReference>
<organism evidence="5 6">
    <name type="scientific">Prunus yedoensis var. nudiflora</name>
    <dbReference type="NCBI Taxonomy" id="2094558"/>
    <lineage>
        <taxon>Eukaryota</taxon>
        <taxon>Viridiplantae</taxon>
        <taxon>Streptophyta</taxon>
        <taxon>Embryophyta</taxon>
        <taxon>Tracheophyta</taxon>
        <taxon>Spermatophyta</taxon>
        <taxon>Magnoliopsida</taxon>
        <taxon>eudicotyledons</taxon>
        <taxon>Gunneridae</taxon>
        <taxon>Pentapetalae</taxon>
        <taxon>rosids</taxon>
        <taxon>fabids</taxon>
        <taxon>Rosales</taxon>
        <taxon>Rosaceae</taxon>
        <taxon>Amygdaloideae</taxon>
        <taxon>Amygdaleae</taxon>
        <taxon>Prunus</taxon>
    </lineage>
</organism>
<dbReference type="Gene3D" id="1.10.530.10">
    <property type="match status" value="1"/>
</dbReference>
<dbReference type="Proteomes" id="UP000250321">
    <property type="component" value="Unassembled WGS sequence"/>
</dbReference>
<keyword evidence="1" id="KW-0147">Chitin-binding</keyword>
<dbReference type="OrthoDB" id="617225at2759"/>
<evidence type="ECO:0000259" key="4">
    <source>
        <dbReference type="PROSITE" id="PS00774"/>
    </source>
</evidence>
<dbReference type="PANTHER" id="PTHR22595:SF111">
    <property type="entry name" value="CHITINASE 10"/>
    <property type="match status" value="1"/>
</dbReference>
<evidence type="ECO:0000313" key="5">
    <source>
        <dbReference type="EMBL" id="PQQ12067.1"/>
    </source>
</evidence>
<dbReference type="STRING" id="2094558.A0A314Z190"/>
<evidence type="ECO:0000256" key="1">
    <source>
        <dbReference type="ARBA" id="ARBA00022669"/>
    </source>
</evidence>